<dbReference type="EMBL" id="CM039174">
    <property type="protein sequence ID" value="KAH9755464.1"/>
    <property type="molecule type" value="Genomic_DNA"/>
</dbReference>
<dbReference type="Proteomes" id="UP000829398">
    <property type="component" value="Chromosome 5"/>
</dbReference>
<sequence length="123" mass="14198">MMNEFRPASYRSNGGGHDGRNLEIIEVKIPRTGGRLQGVARSRSLHGHNNPYYHNHKSSKIAKRNKKRSSAFTFSLPWNDADNKRRRRVAKYKYYSVEGKVKSSIKKGYSWFKSKCSKVIHGL</sequence>
<gene>
    <name evidence="1" type="ORF">KPL71_015791</name>
</gene>
<keyword evidence="2" id="KW-1185">Reference proteome</keyword>
<name>A0ACB8KMA5_CITSI</name>
<organism evidence="1 2">
    <name type="scientific">Citrus sinensis</name>
    <name type="common">Sweet orange</name>
    <name type="synonym">Citrus aurantium var. sinensis</name>
    <dbReference type="NCBI Taxonomy" id="2711"/>
    <lineage>
        <taxon>Eukaryota</taxon>
        <taxon>Viridiplantae</taxon>
        <taxon>Streptophyta</taxon>
        <taxon>Embryophyta</taxon>
        <taxon>Tracheophyta</taxon>
        <taxon>Spermatophyta</taxon>
        <taxon>Magnoliopsida</taxon>
        <taxon>eudicotyledons</taxon>
        <taxon>Gunneridae</taxon>
        <taxon>Pentapetalae</taxon>
        <taxon>rosids</taxon>
        <taxon>malvids</taxon>
        <taxon>Sapindales</taxon>
        <taxon>Rutaceae</taxon>
        <taxon>Aurantioideae</taxon>
        <taxon>Citrus</taxon>
    </lineage>
</organism>
<evidence type="ECO:0000313" key="1">
    <source>
        <dbReference type="EMBL" id="KAH9755464.1"/>
    </source>
</evidence>
<comment type="caution">
    <text evidence="1">The sequence shown here is derived from an EMBL/GenBank/DDBJ whole genome shotgun (WGS) entry which is preliminary data.</text>
</comment>
<accession>A0ACB8KMA5</accession>
<protein>
    <submittedName>
        <fullName evidence="1">Uncharacterized protein</fullName>
    </submittedName>
</protein>
<proteinExistence type="predicted"/>
<reference evidence="2" key="1">
    <citation type="journal article" date="2023" name="Hortic. Res.">
        <title>A chromosome-level phased genome enabling allele-level studies in sweet orange: a case study on citrus Huanglongbing tolerance.</title>
        <authorList>
            <person name="Wu B."/>
            <person name="Yu Q."/>
            <person name="Deng Z."/>
            <person name="Duan Y."/>
            <person name="Luo F."/>
            <person name="Gmitter F. Jr."/>
        </authorList>
    </citation>
    <scope>NUCLEOTIDE SEQUENCE [LARGE SCALE GENOMIC DNA]</scope>
    <source>
        <strain evidence="2">cv. Valencia</strain>
    </source>
</reference>
<evidence type="ECO:0000313" key="2">
    <source>
        <dbReference type="Proteomes" id="UP000829398"/>
    </source>
</evidence>